<proteinExistence type="predicted"/>
<accession>A0ACB7TYN1</accession>
<evidence type="ECO:0000313" key="1">
    <source>
        <dbReference type="EMBL" id="KAH7653156.1"/>
    </source>
</evidence>
<name>A0ACB7TYN1_DIOAL</name>
<protein>
    <submittedName>
        <fullName evidence="1">Ribonuclease H-like protein</fullName>
    </submittedName>
</protein>
<keyword evidence="2" id="KW-1185">Reference proteome</keyword>
<gene>
    <name evidence="1" type="ORF">IHE45_19G063000</name>
</gene>
<evidence type="ECO:0000313" key="2">
    <source>
        <dbReference type="Proteomes" id="UP000827976"/>
    </source>
</evidence>
<dbReference type="Proteomes" id="UP000827976">
    <property type="component" value="Chromosome 19"/>
</dbReference>
<reference evidence="2" key="1">
    <citation type="journal article" date="2022" name="Nat. Commun.">
        <title>Chromosome evolution and the genetic basis of agronomically important traits in greater yam.</title>
        <authorList>
            <person name="Bredeson J.V."/>
            <person name="Lyons J.B."/>
            <person name="Oniyinde I.O."/>
            <person name="Okereke N.R."/>
            <person name="Kolade O."/>
            <person name="Nnabue I."/>
            <person name="Nwadili C.O."/>
            <person name="Hribova E."/>
            <person name="Parker M."/>
            <person name="Nwogha J."/>
            <person name="Shu S."/>
            <person name="Carlson J."/>
            <person name="Kariba R."/>
            <person name="Muthemba S."/>
            <person name="Knop K."/>
            <person name="Barton G.J."/>
            <person name="Sherwood A.V."/>
            <person name="Lopez-Montes A."/>
            <person name="Asiedu R."/>
            <person name="Jamnadass R."/>
            <person name="Muchugi A."/>
            <person name="Goodstein D."/>
            <person name="Egesi C.N."/>
            <person name="Featherston J."/>
            <person name="Asfaw A."/>
            <person name="Simpson G.G."/>
            <person name="Dolezel J."/>
            <person name="Hendre P.S."/>
            <person name="Van Deynze A."/>
            <person name="Kumar P.L."/>
            <person name="Obidiegwu J.E."/>
            <person name="Bhattacharjee R."/>
            <person name="Rokhsar D.S."/>
        </authorList>
    </citation>
    <scope>NUCLEOTIDE SEQUENCE [LARGE SCALE GENOMIC DNA]</scope>
    <source>
        <strain evidence="2">cv. TDa95/00328</strain>
    </source>
</reference>
<comment type="caution">
    <text evidence="1">The sequence shown here is derived from an EMBL/GenBank/DDBJ whole genome shotgun (WGS) entry which is preliminary data.</text>
</comment>
<sequence length="156" mass="18422">MGHLKRHAAKQHDSTQTQISFTDSTFGTFVCNNENARKEIGRKCKKYLIDVDHRWNSTYEMLECAYDDRDITSMFCNNKFPEDQVTNYDWEVSNLIKEFLKIFYTSTNIFSGVYYATTSVIVNQIFFISEVFARYRHDPNVALIVAPMEVKFKKYF</sequence>
<organism evidence="1 2">
    <name type="scientific">Dioscorea alata</name>
    <name type="common">Purple yam</name>
    <dbReference type="NCBI Taxonomy" id="55571"/>
    <lineage>
        <taxon>Eukaryota</taxon>
        <taxon>Viridiplantae</taxon>
        <taxon>Streptophyta</taxon>
        <taxon>Embryophyta</taxon>
        <taxon>Tracheophyta</taxon>
        <taxon>Spermatophyta</taxon>
        <taxon>Magnoliopsida</taxon>
        <taxon>Liliopsida</taxon>
        <taxon>Dioscoreales</taxon>
        <taxon>Dioscoreaceae</taxon>
        <taxon>Dioscorea</taxon>
    </lineage>
</organism>
<dbReference type="EMBL" id="CM037029">
    <property type="protein sequence ID" value="KAH7653156.1"/>
    <property type="molecule type" value="Genomic_DNA"/>
</dbReference>